<evidence type="ECO:0000313" key="2">
    <source>
        <dbReference type="Proteomes" id="UP001138961"/>
    </source>
</evidence>
<sequence>MNDILQDAIRKGLQEARRVSLDRGERLCVHDGDDVYRILRFWQDGMALDAGACDKLRGRVDIYDGARHLYQALILGADVTDGECHFRFKWLHPVRQTAPLDFESDVRAPAGLLTRA</sequence>
<name>A0ABS8BXI8_9RHOB</name>
<dbReference type="EMBL" id="JAJATZ010000006">
    <property type="protein sequence ID" value="MCB5200166.1"/>
    <property type="molecule type" value="Genomic_DNA"/>
</dbReference>
<keyword evidence="2" id="KW-1185">Reference proteome</keyword>
<evidence type="ECO:0000313" key="1">
    <source>
        <dbReference type="EMBL" id="MCB5200166.1"/>
    </source>
</evidence>
<dbReference type="RefSeq" id="WP_090158603.1">
    <property type="nucleotide sequence ID" value="NZ_JAJATZ010000006.1"/>
</dbReference>
<proteinExistence type="predicted"/>
<accession>A0ABS8BXI8</accession>
<gene>
    <name evidence="1" type="ORF">LGQ03_13025</name>
</gene>
<reference evidence="1" key="1">
    <citation type="submission" date="2021-10" db="EMBL/GenBank/DDBJ databases">
        <title>Loktanella gaetbuli sp. nov., isolated from a tidal flat.</title>
        <authorList>
            <person name="Park S."/>
            <person name="Yoon J.-H."/>
        </authorList>
    </citation>
    <scope>NUCLEOTIDE SEQUENCE</scope>
    <source>
        <strain evidence="1">TSTF-M6</strain>
    </source>
</reference>
<comment type="caution">
    <text evidence="1">The sequence shown here is derived from an EMBL/GenBank/DDBJ whole genome shotgun (WGS) entry which is preliminary data.</text>
</comment>
<protein>
    <submittedName>
        <fullName evidence="1">Uncharacterized protein</fullName>
    </submittedName>
</protein>
<organism evidence="1 2">
    <name type="scientific">Loktanella gaetbuli</name>
    <dbReference type="NCBI Taxonomy" id="2881335"/>
    <lineage>
        <taxon>Bacteria</taxon>
        <taxon>Pseudomonadati</taxon>
        <taxon>Pseudomonadota</taxon>
        <taxon>Alphaproteobacteria</taxon>
        <taxon>Rhodobacterales</taxon>
        <taxon>Roseobacteraceae</taxon>
        <taxon>Loktanella</taxon>
    </lineage>
</organism>
<dbReference type="Proteomes" id="UP001138961">
    <property type="component" value="Unassembled WGS sequence"/>
</dbReference>